<keyword evidence="2" id="KW-1185">Reference proteome</keyword>
<evidence type="ECO:0000313" key="1">
    <source>
        <dbReference type="EMBL" id="KAK7279496.1"/>
    </source>
</evidence>
<reference evidence="1 2" key="1">
    <citation type="submission" date="2024-01" db="EMBL/GenBank/DDBJ databases">
        <title>The genomes of 5 underutilized Papilionoideae crops provide insights into root nodulation and disease resistance.</title>
        <authorList>
            <person name="Yuan L."/>
        </authorList>
    </citation>
    <scope>NUCLEOTIDE SEQUENCE [LARGE SCALE GENOMIC DNA]</scope>
    <source>
        <strain evidence="1">LY-2023</strain>
        <tissue evidence="1">Leaf</tissue>
    </source>
</reference>
<name>A0AAN9FQZ0_CLITE</name>
<comment type="caution">
    <text evidence="1">The sequence shown here is derived from an EMBL/GenBank/DDBJ whole genome shotgun (WGS) entry which is preliminary data.</text>
</comment>
<proteinExistence type="predicted"/>
<dbReference type="EMBL" id="JAYKXN010000006">
    <property type="protein sequence ID" value="KAK7279496.1"/>
    <property type="molecule type" value="Genomic_DNA"/>
</dbReference>
<protein>
    <submittedName>
        <fullName evidence="1">Uncharacterized protein</fullName>
    </submittedName>
</protein>
<dbReference type="AlphaFoldDB" id="A0AAN9FQZ0"/>
<evidence type="ECO:0000313" key="2">
    <source>
        <dbReference type="Proteomes" id="UP001359559"/>
    </source>
</evidence>
<gene>
    <name evidence="1" type="ORF">RJT34_24549</name>
</gene>
<dbReference type="Proteomes" id="UP001359559">
    <property type="component" value="Unassembled WGS sequence"/>
</dbReference>
<sequence length="108" mass="12496">MSNSFSLIMQVEGPETRNLSFILNLSRSCFKVFLVNSFLQLPSSILLPCTCYTPALSSYRGYGVGWSNREAMVMVVWWCGRSRLGHDEDVRGVWVSGKTEVRWKRWWP</sequence>
<accession>A0AAN9FQZ0</accession>
<organism evidence="1 2">
    <name type="scientific">Clitoria ternatea</name>
    <name type="common">Butterfly pea</name>
    <dbReference type="NCBI Taxonomy" id="43366"/>
    <lineage>
        <taxon>Eukaryota</taxon>
        <taxon>Viridiplantae</taxon>
        <taxon>Streptophyta</taxon>
        <taxon>Embryophyta</taxon>
        <taxon>Tracheophyta</taxon>
        <taxon>Spermatophyta</taxon>
        <taxon>Magnoliopsida</taxon>
        <taxon>eudicotyledons</taxon>
        <taxon>Gunneridae</taxon>
        <taxon>Pentapetalae</taxon>
        <taxon>rosids</taxon>
        <taxon>fabids</taxon>
        <taxon>Fabales</taxon>
        <taxon>Fabaceae</taxon>
        <taxon>Papilionoideae</taxon>
        <taxon>50 kb inversion clade</taxon>
        <taxon>NPAAA clade</taxon>
        <taxon>indigoferoid/millettioid clade</taxon>
        <taxon>Phaseoleae</taxon>
        <taxon>Clitoria</taxon>
    </lineage>
</organism>